<sequence>MDLIATILLFPVPYATELNPITTYFYEAIGVPGVVLAGSAYAAVVVLTGHYLSKPYDTLFATGAVLVYAVCAINNVVLLFSGDAPFELFVV</sequence>
<evidence type="ECO:0008006" key="4">
    <source>
        <dbReference type="Google" id="ProtNLM"/>
    </source>
</evidence>
<keyword evidence="1" id="KW-0472">Membrane</keyword>
<dbReference type="AlphaFoldDB" id="L9XHF3"/>
<evidence type="ECO:0000313" key="3">
    <source>
        <dbReference type="Proteomes" id="UP000011531"/>
    </source>
</evidence>
<keyword evidence="1" id="KW-0812">Transmembrane</keyword>
<keyword evidence="1" id="KW-1133">Transmembrane helix</keyword>
<keyword evidence="3" id="KW-1185">Reference proteome</keyword>
<comment type="caution">
    <text evidence="2">The sequence shown here is derived from an EMBL/GenBank/DDBJ whole genome shotgun (WGS) entry which is preliminary data.</text>
</comment>
<name>L9XHF3_9EURY</name>
<evidence type="ECO:0000313" key="2">
    <source>
        <dbReference type="EMBL" id="ELY61022.1"/>
    </source>
</evidence>
<evidence type="ECO:0000256" key="1">
    <source>
        <dbReference type="SAM" id="Phobius"/>
    </source>
</evidence>
<accession>L9XHF3</accession>
<organism evidence="2 3">
    <name type="scientific">Natronococcus jeotgali DSM 18795</name>
    <dbReference type="NCBI Taxonomy" id="1227498"/>
    <lineage>
        <taxon>Archaea</taxon>
        <taxon>Methanobacteriati</taxon>
        <taxon>Methanobacteriota</taxon>
        <taxon>Stenosarchaea group</taxon>
        <taxon>Halobacteria</taxon>
        <taxon>Halobacteriales</taxon>
        <taxon>Natrialbaceae</taxon>
        <taxon>Natronococcus</taxon>
    </lineage>
</organism>
<proteinExistence type="predicted"/>
<reference evidence="2 3" key="1">
    <citation type="journal article" date="2014" name="PLoS Genet.">
        <title>Phylogenetically driven sequencing of extremely halophilic archaea reveals strategies for static and dynamic osmo-response.</title>
        <authorList>
            <person name="Becker E.A."/>
            <person name="Seitzer P.M."/>
            <person name="Tritt A."/>
            <person name="Larsen D."/>
            <person name="Krusor M."/>
            <person name="Yao A.I."/>
            <person name="Wu D."/>
            <person name="Madern D."/>
            <person name="Eisen J.A."/>
            <person name="Darling A.E."/>
            <person name="Facciotti M.T."/>
        </authorList>
    </citation>
    <scope>NUCLEOTIDE SEQUENCE [LARGE SCALE GENOMIC DNA]</scope>
    <source>
        <strain evidence="2 3">DSM 18795</strain>
    </source>
</reference>
<dbReference type="Proteomes" id="UP000011531">
    <property type="component" value="Unassembled WGS sequence"/>
</dbReference>
<dbReference type="EMBL" id="AOIA01000091">
    <property type="protein sequence ID" value="ELY61022.1"/>
    <property type="molecule type" value="Genomic_DNA"/>
</dbReference>
<dbReference type="STRING" id="1227498.C492_09790"/>
<feature type="transmembrane region" description="Helical" evidence="1">
    <location>
        <begin position="25"/>
        <end position="47"/>
    </location>
</feature>
<protein>
    <recommendedName>
        <fullName evidence="4">DUF5658 domain-containing protein</fullName>
    </recommendedName>
</protein>
<gene>
    <name evidence="2" type="ORF">C492_09790</name>
</gene>
<feature type="transmembrane region" description="Helical" evidence="1">
    <location>
        <begin position="59"/>
        <end position="81"/>
    </location>
</feature>